<dbReference type="Proteomes" id="UP000501179">
    <property type="component" value="Chromosome"/>
</dbReference>
<evidence type="ECO:0000256" key="2">
    <source>
        <dbReference type="ARBA" id="ARBA00049106"/>
    </source>
</evidence>
<dbReference type="RefSeq" id="WP_167024598.1">
    <property type="nucleotide sequence ID" value="NZ_CP050177.1"/>
</dbReference>
<dbReference type="PANTHER" id="PTHR39428:SF3">
    <property type="entry name" value="DEAZAFLAVIN-DEPENDENT NITROREDUCTASE"/>
    <property type="match status" value="1"/>
</dbReference>
<evidence type="ECO:0000313" key="4">
    <source>
        <dbReference type="Proteomes" id="UP000501179"/>
    </source>
</evidence>
<reference evidence="3 4" key="1">
    <citation type="submission" date="2020-03" db="EMBL/GenBank/DDBJ databases">
        <title>A novel species.</title>
        <authorList>
            <person name="Gao J."/>
        </authorList>
    </citation>
    <scope>NUCLEOTIDE SEQUENCE [LARGE SCALE GENOMIC DNA]</scope>
    <source>
        <strain evidence="3 4">QMT-12</strain>
    </source>
</reference>
<proteinExistence type="inferred from homology"/>
<dbReference type="Gene3D" id="2.30.110.10">
    <property type="entry name" value="Electron Transport, Fmn-binding Protein, Chain A"/>
    <property type="match status" value="1"/>
</dbReference>
<gene>
    <name evidence="3" type="ORF">HA039_05540</name>
</gene>
<organism evidence="3 4">
    <name type="scientific">Streptomyces liangshanensis</name>
    <dbReference type="NCBI Taxonomy" id="2717324"/>
    <lineage>
        <taxon>Bacteria</taxon>
        <taxon>Bacillati</taxon>
        <taxon>Actinomycetota</taxon>
        <taxon>Actinomycetes</taxon>
        <taxon>Kitasatosporales</taxon>
        <taxon>Streptomycetaceae</taxon>
        <taxon>Streptomyces</taxon>
    </lineage>
</organism>
<evidence type="ECO:0000256" key="1">
    <source>
        <dbReference type="ARBA" id="ARBA00008710"/>
    </source>
</evidence>
<dbReference type="NCBIfam" id="TIGR00026">
    <property type="entry name" value="hi_GC_TIGR00026"/>
    <property type="match status" value="1"/>
</dbReference>
<dbReference type="PANTHER" id="PTHR39428">
    <property type="entry name" value="F420H(2)-DEPENDENT QUINONE REDUCTASE RV1261C"/>
    <property type="match status" value="1"/>
</dbReference>
<accession>A0A6G9GUE3</accession>
<dbReference type="Pfam" id="PF04075">
    <property type="entry name" value="F420H2_quin_red"/>
    <property type="match status" value="1"/>
</dbReference>
<dbReference type="GO" id="GO:0070967">
    <property type="term" value="F:coenzyme F420 binding"/>
    <property type="evidence" value="ECO:0007669"/>
    <property type="project" value="TreeGrafter"/>
</dbReference>
<dbReference type="KEGG" id="slia:HA039_05540"/>
<dbReference type="AlphaFoldDB" id="A0A6G9GUE3"/>
<keyword evidence="4" id="KW-1185">Reference proteome</keyword>
<protein>
    <submittedName>
        <fullName evidence="3">Nitroreductase family deazaflavin-dependent oxidoreductase</fullName>
    </submittedName>
</protein>
<comment type="similarity">
    <text evidence="1">Belongs to the F420H(2)-dependent quinone reductase family.</text>
</comment>
<evidence type="ECO:0000313" key="3">
    <source>
        <dbReference type="EMBL" id="QIQ01820.1"/>
    </source>
</evidence>
<sequence length="140" mass="15296">MNALNDSVITEFRANGGVVTEAMGGHFRNSTVALVHHVGRRTGTRRVQPVLCMADGGHYVLIGSNGGAAEDPSWVGNLEAMSETTLELGARSFSVKPTVLREGDERERLYAAYTAFWPDITDYEKNTDRTFPVVLLEPLA</sequence>
<dbReference type="EMBL" id="CP050177">
    <property type="protein sequence ID" value="QIQ01820.1"/>
    <property type="molecule type" value="Genomic_DNA"/>
</dbReference>
<comment type="catalytic activity">
    <reaction evidence="2">
        <text>oxidized coenzyme F420-(gamma-L-Glu)(n) + a quinol + H(+) = reduced coenzyme F420-(gamma-L-Glu)(n) + a quinone</text>
        <dbReference type="Rhea" id="RHEA:39663"/>
        <dbReference type="Rhea" id="RHEA-COMP:12939"/>
        <dbReference type="Rhea" id="RHEA-COMP:14378"/>
        <dbReference type="ChEBI" id="CHEBI:15378"/>
        <dbReference type="ChEBI" id="CHEBI:24646"/>
        <dbReference type="ChEBI" id="CHEBI:132124"/>
        <dbReference type="ChEBI" id="CHEBI:133980"/>
        <dbReference type="ChEBI" id="CHEBI:139511"/>
    </reaction>
</comment>
<name>A0A6G9GUE3_9ACTN</name>
<dbReference type="InterPro" id="IPR004378">
    <property type="entry name" value="F420H2_quin_Rdtase"/>
</dbReference>
<dbReference type="GO" id="GO:0005886">
    <property type="term" value="C:plasma membrane"/>
    <property type="evidence" value="ECO:0007669"/>
    <property type="project" value="TreeGrafter"/>
</dbReference>
<dbReference type="InterPro" id="IPR012349">
    <property type="entry name" value="Split_barrel_FMN-bd"/>
</dbReference>
<dbReference type="GO" id="GO:0016491">
    <property type="term" value="F:oxidoreductase activity"/>
    <property type="evidence" value="ECO:0007669"/>
    <property type="project" value="InterPro"/>
</dbReference>